<dbReference type="GO" id="GO:0004523">
    <property type="term" value="F:RNA-DNA hybrid ribonuclease activity"/>
    <property type="evidence" value="ECO:0007669"/>
    <property type="project" value="UniProtKB-UniRule"/>
</dbReference>
<evidence type="ECO:0000256" key="13">
    <source>
        <dbReference type="ARBA" id="ARBA00023211"/>
    </source>
</evidence>
<comment type="cofactor">
    <cofactor evidence="14 15">
        <name>Mn(2+)</name>
        <dbReference type="ChEBI" id="CHEBI:29035"/>
    </cofactor>
    <cofactor evidence="14 15">
        <name>Mg(2+)</name>
        <dbReference type="ChEBI" id="CHEBI:18420"/>
    </cofactor>
    <text evidence="14 15">Manganese or magnesium. Binds 1 divalent metal ion per monomer in the absence of substrate. May bind a second metal ion after substrate binding.</text>
</comment>
<dbReference type="EC" id="3.1.26.4" evidence="6 14"/>
<dbReference type="PATRIC" id="fig|45074.5.peg.3537"/>
<dbReference type="NCBIfam" id="NF000596">
    <property type="entry name" value="PRK00015.1-4"/>
    <property type="match status" value="1"/>
</dbReference>
<keyword evidence="19" id="KW-1185">Reference proteome</keyword>
<dbReference type="PROSITE" id="PS51975">
    <property type="entry name" value="RNASE_H_2"/>
    <property type="match status" value="1"/>
</dbReference>
<dbReference type="HAMAP" id="MF_00052_B">
    <property type="entry name" value="RNase_HII_B"/>
    <property type="match status" value="1"/>
</dbReference>
<dbReference type="InterPro" id="IPR024567">
    <property type="entry name" value="RNase_HII/HIII_dom"/>
</dbReference>
<dbReference type="GO" id="GO:0003723">
    <property type="term" value="F:RNA binding"/>
    <property type="evidence" value="ECO:0007669"/>
    <property type="project" value="UniProtKB-UniRule"/>
</dbReference>
<dbReference type="GO" id="GO:0043137">
    <property type="term" value="P:DNA replication, removal of RNA primer"/>
    <property type="evidence" value="ECO:0007669"/>
    <property type="project" value="TreeGrafter"/>
</dbReference>
<dbReference type="CDD" id="cd07182">
    <property type="entry name" value="RNase_HII_bacteria_HII_like"/>
    <property type="match status" value="1"/>
</dbReference>
<evidence type="ECO:0000256" key="12">
    <source>
        <dbReference type="ARBA" id="ARBA00022801"/>
    </source>
</evidence>
<accession>A0A0W0YFY3</accession>
<evidence type="ECO:0000256" key="16">
    <source>
        <dbReference type="RuleBase" id="RU003515"/>
    </source>
</evidence>
<dbReference type="AlphaFoldDB" id="A0A0W0YFY3"/>
<evidence type="ECO:0000256" key="8">
    <source>
        <dbReference type="ARBA" id="ARBA00022490"/>
    </source>
</evidence>
<keyword evidence="12 14" id="KW-0378">Hydrolase</keyword>
<sequence length="182" mass="19356">MLVAGVDEVGRGPLAGAVVTAAVILKEPIEGLADSKKLSAKKRELLSLLIKEQAIAYAYGRAEVDEIDALNIHHATLLAMQRAVEALPVKPDQVLVDGLHIPKLTIPCKAIVQGDALVPEISAASILAKVSRDAEMAALDAIYPGYGFTGHKGYPTVAHREALKRLGPSKIHRKSFSLIGEI</sequence>
<dbReference type="GO" id="GO:0006298">
    <property type="term" value="P:mismatch repair"/>
    <property type="evidence" value="ECO:0007669"/>
    <property type="project" value="TreeGrafter"/>
</dbReference>
<feature type="binding site" evidence="14 15">
    <location>
        <position position="8"/>
    </location>
    <ligand>
        <name>a divalent metal cation</name>
        <dbReference type="ChEBI" id="CHEBI:60240"/>
    </ligand>
</feature>
<evidence type="ECO:0000256" key="15">
    <source>
        <dbReference type="PROSITE-ProRule" id="PRU01319"/>
    </source>
</evidence>
<dbReference type="InterPro" id="IPR012337">
    <property type="entry name" value="RNaseH-like_sf"/>
</dbReference>
<dbReference type="STRING" id="45074.Lsan_3291"/>
<proteinExistence type="inferred from homology"/>
<evidence type="ECO:0000256" key="14">
    <source>
        <dbReference type="HAMAP-Rule" id="MF_00052"/>
    </source>
</evidence>
<organism evidence="18 19">
    <name type="scientific">Legionella santicrucis</name>
    <dbReference type="NCBI Taxonomy" id="45074"/>
    <lineage>
        <taxon>Bacteria</taxon>
        <taxon>Pseudomonadati</taxon>
        <taxon>Pseudomonadota</taxon>
        <taxon>Gammaproteobacteria</taxon>
        <taxon>Legionellales</taxon>
        <taxon>Legionellaceae</taxon>
        <taxon>Legionella</taxon>
    </lineage>
</organism>
<dbReference type="Gene3D" id="3.30.420.10">
    <property type="entry name" value="Ribonuclease H-like superfamily/Ribonuclease H"/>
    <property type="match status" value="1"/>
</dbReference>
<dbReference type="PANTHER" id="PTHR10954">
    <property type="entry name" value="RIBONUCLEASE H2 SUBUNIT A"/>
    <property type="match status" value="1"/>
</dbReference>
<keyword evidence="9 14" id="KW-0540">Nuclease</keyword>
<dbReference type="NCBIfam" id="NF000595">
    <property type="entry name" value="PRK00015.1-3"/>
    <property type="match status" value="1"/>
</dbReference>
<dbReference type="EMBL" id="LNYU01000085">
    <property type="protein sequence ID" value="KTD55739.1"/>
    <property type="molecule type" value="Genomic_DNA"/>
</dbReference>
<comment type="caution">
    <text evidence="18">The sequence shown here is derived from an EMBL/GenBank/DDBJ whole genome shotgun (WGS) entry which is preliminary data.</text>
</comment>
<evidence type="ECO:0000256" key="2">
    <source>
        <dbReference type="ARBA" id="ARBA00001946"/>
    </source>
</evidence>
<evidence type="ECO:0000256" key="1">
    <source>
        <dbReference type="ARBA" id="ARBA00000077"/>
    </source>
</evidence>
<feature type="binding site" evidence="14 15">
    <location>
        <position position="7"/>
    </location>
    <ligand>
        <name>a divalent metal cation</name>
        <dbReference type="ChEBI" id="CHEBI:60240"/>
    </ligand>
</feature>
<dbReference type="InterPro" id="IPR022898">
    <property type="entry name" value="RNase_HII"/>
</dbReference>
<keyword evidence="13 14" id="KW-0464">Manganese</keyword>
<evidence type="ECO:0000256" key="3">
    <source>
        <dbReference type="ARBA" id="ARBA00004065"/>
    </source>
</evidence>
<evidence type="ECO:0000256" key="7">
    <source>
        <dbReference type="ARBA" id="ARBA00019179"/>
    </source>
</evidence>
<comment type="similarity">
    <text evidence="5 14 16">Belongs to the RNase HII family.</text>
</comment>
<name>A0A0W0YFY3_9GAMM</name>
<dbReference type="SUPFAM" id="SSF53098">
    <property type="entry name" value="Ribonuclease H-like"/>
    <property type="match status" value="1"/>
</dbReference>
<comment type="function">
    <text evidence="3 14 16">Endonuclease that specifically degrades the RNA of RNA-DNA hybrids.</text>
</comment>
<feature type="domain" description="RNase H type-2" evidence="17">
    <location>
        <begin position="1"/>
        <end position="182"/>
    </location>
</feature>
<dbReference type="GO" id="GO:0005737">
    <property type="term" value="C:cytoplasm"/>
    <property type="evidence" value="ECO:0007669"/>
    <property type="project" value="UniProtKB-SubCell"/>
</dbReference>
<dbReference type="OrthoDB" id="9803420at2"/>
<keyword evidence="8 14" id="KW-0963">Cytoplasm</keyword>
<gene>
    <name evidence="18" type="primary">rnhB_2</name>
    <name evidence="14" type="synonym">rnhB</name>
    <name evidence="18" type="ORF">Lsan_3291</name>
</gene>
<evidence type="ECO:0000256" key="5">
    <source>
        <dbReference type="ARBA" id="ARBA00007383"/>
    </source>
</evidence>
<dbReference type="InterPro" id="IPR001352">
    <property type="entry name" value="RNase_HII/HIII"/>
</dbReference>
<evidence type="ECO:0000256" key="9">
    <source>
        <dbReference type="ARBA" id="ARBA00022722"/>
    </source>
</evidence>
<protein>
    <recommendedName>
        <fullName evidence="7 14">Ribonuclease HII</fullName>
        <shortName evidence="14">RNase HII</shortName>
        <ecNumber evidence="6 14">3.1.26.4</ecNumber>
    </recommendedName>
</protein>
<feature type="binding site" evidence="14 15">
    <location>
        <position position="97"/>
    </location>
    <ligand>
        <name>a divalent metal cation</name>
        <dbReference type="ChEBI" id="CHEBI:60240"/>
    </ligand>
</feature>
<evidence type="ECO:0000313" key="19">
    <source>
        <dbReference type="Proteomes" id="UP000054703"/>
    </source>
</evidence>
<dbReference type="GO" id="GO:0032299">
    <property type="term" value="C:ribonuclease H2 complex"/>
    <property type="evidence" value="ECO:0007669"/>
    <property type="project" value="TreeGrafter"/>
</dbReference>
<reference evidence="18 19" key="1">
    <citation type="submission" date="2015-11" db="EMBL/GenBank/DDBJ databases">
        <title>Genomic analysis of 38 Legionella species identifies large and diverse effector repertoires.</title>
        <authorList>
            <person name="Burstein D."/>
            <person name="Amaro F."/>
            <person name="Zusman T."/>
            <person name="Lifshitz Z."/>
            <person name="Cohen O."/>
            <person name="Gilbert J.A."/>
            <person name="Pupko T."/>
            <person name="Shuman H.A."/>
            <person name="Segal G."/>
        </authorList>
    </citation>
    <scope>NUCLEOTIDE SEQUENCE [LARGE SCALE GENOMIC DNA]</scope>
    <source>
        <strain evidence="18 19">SC-63-C7</strain>
    </source>
</reference>
<dbReference type="RefSeq" id="WP_058515222.1">
    <property type="nucleotide sequence ID" value="NZ_CAAAIH010000005.1"/>
</dbReference>
<comment type="subcellular location">
    <subcellularLocation>
        <location evidence="4 14">Cytoplasm</location>
    </subcellularLocation>
</comment>
<comment type="cofactor">
    <cofactor evidence="2">
        <name>Mg(2+)</name>
        <dbReference type="ChEBI" id="CHEBI:18420"/>
    </cofactor>
</comment>
<dbReference type="GO" id="GO:0030145">
    <property type="term" value="F:manganese ion binding"/>
    <property type="evidence" value="ECO:0007669"/>
    <property type="project" value="UniProtKB-UniRule"/>
</dbReference>
<keyword evidence="11 14" id="KW-0255">Endonuclease</keyword>
<keyword evidence="10 14" id="KW-0479">Metal-binding</keyword>
<comment type="catalytic activity">
    <reaction evidence="1 14 15 16">
        <text>Endonucleolytic cleavage to 5'-phosphomonoester.</text>
        <dbReference type="EC" id="3.1.26.4"/>
    </reaction>
</comment>
<dbReference type="Pfam" id="PF01351">
    <property type="entry name" value="RNase_HII"/>
    <property type="match status" value="1"/>
</dbReference>
<dbReference type="PANTHER" id="PTHR10954:SF18">
    <property type="entry name" value="RIBONUCLEASE HII"/>
    <property type="match status" value="1"/>
</dbReference>
<evidence type="ECO:0000256" key="11">
    <source>
        <dbReference type="ARBA" id="ARBA00022759"/>
    </source>
</evidence>
<evidence type="ECO:0000256" key="10">
    <source>
        <dbReference type="ARBA" id="ARBA00022723"/>
    </source>
</evidence>
<dbReference type="InterPro" id="IPR036397">
    <property type="entry name" value="RNaseH_sf"/>
</dbReference>
<dbReference type="Proteomes" id="UP000054703">
    <property type="component" value="Unassembled WGS sequence"/>
</dbReference>
<evidence type="ECO:0000256" key="4">
    <source>
        <dbReference type="ARBA" id="ARBA00004496"/>
    </source>
</evidence>
<evidence type="ECO:0000313" key="18">
    <source>
        <dbReference type="EMBL" id="KTD55739.1"/>
    </source>
</evidence>
<dbReference type="FunFam" id="3.30.420.10:FF:000006">
    <property type="entry name" value="Ribonuclease HII"/>
    <property type="match status" value="1"/>
</dbReference>
<evidence type="ECO:0000259" key="17">
    <source>
        <dbReference type="PROSITE" id="PS51975"/>
    </source>
</evidence>
<evidence type="ECO:0000256" key="6">
    <source>
        <dbReference type="ARBA" id="ARBA00012180"/>
    </source>
</evidence>